<name>A0ABV3M517_9ACTN</name>
<dbReference type="EMBL" id="JBEYRS010000019">
    <property type="protein sequence ID" value="MEW2366802.1"/>
    <property type="molecule type" value="Genomic_DNA"/>
</dbReference>
<reference evidence="1 2" key="1">
    <citation type="submission" date="2024-06" db="EMBL/GenBank/DDBJ databases">
        <title>The Natural Products Discovery Center: Release of the First 8490 Sequenced Strains for Exploring Actinobacteria Biosynthetic Diversity.</title>
        <authorList>
            <person name="Kalkreuter E."/>
            <person name="Kautsar S.A."/>
            <person name="Yang D."/>
            <person name="Bader C.D."/>
            <person name="Teijaro C.N."/>
            <person name="Fluegel L."/>
            <person name="Davis C.M."/>
            <person name="Simpson J.R."/>
            <person name="Lauterbach L."/>
            <person name="Steele A.D."/>
            <person name="Gui C."/>
            <person name="Meng S."/>
            <person name="Li G."/>
            <person name="Viehrig K."/>
            <person name="Ye F."/>
            <person name="Su P."/>
            <person name="Kiefer A.F."/>
            <person name="Nichols A."/>
            <person name="Cepeda A.J."/>
            <person name="Yan W."/>
            <person name="Fan B."/>
            <person name="Jiang Y."/>
            <person name="Adhikari A."/>
            <person name="Zheng C.-J."/>
            <person name="Schuster L."/>
            <person name="Cowan T.M."/>
            <person name="Smanski M.J."/>
            <person name="Chevrette M.G."/>
            <person name="De Carvalho L.P.S."/>
            <person name="Shen B."/>
        </authorList>
    </citation>
    <scope>NUCLEOTIDE SEQUENCE [LARGE SCALE GENOMIC DNA]</scope>
    <source>
        <strain evidence="1 2">NPDC047833</strain>
    </source>
</reference>
<keyword evidence="2" id="KW-1185">Reference proteome</keyword>
<evidence type="ECO:0008006" key="3">
    <source>
        <dbReference type="Google" id="ProtNLM"/>
    </source>
</evidence>
<sequence length="174" mass="18882">MAAAVAGVVIGLIQVWPDPPFTLQDWSKEANAACAQTQGDLDESARDANDALAGLDEAYAQGTVTRADFVATGNMFYKLAGLQNKQAGDLSGIRTPDSRADETKSVVDDMRAADRTLYRMAEKLRHVDAQNLQETLQDFGELTQSFNRKADSINRRLEELGAHHCLSAVDPPSS</sequence>
<organism evidence="1 2">
    <name type="scientific">Streptomyces huasconensis</name>
    <dbReference type="NCBI Taxonomy" id="1854574"/>
    <lineage>
        <taxon>Bacteria</taxon>
        <taxon>Bacillati</taxon>
        <taxon>Actinomycetota</taxon>
        <taxon>Actinomycetes</taxon>
        <taxon>Kitasatosporales</taxon>
        <taxon>Streptomycetaceae</taxon>
        <taxon>Streptomyces</taxon>
    </lineage>
</organism>
<evidence type="ECO:0000313" key="2">
    <source>
        <dbReference type="Proteomes" id="UP001553843"/>
    </source>
</evidence>
<protein>
    <recommendedName>
        <fullName evidence="3">Secreted protein</fullName>
    </recommendedName>
</protein>
<dbReference type="Proteomes" id="UP001553843">
    <property type="component" value="Unassembled WGS sequence"/>
</dbReference>
<accession>A0ABV3M517</accession>
<dbReference type="RefSeq" id="WP_359783270.1">
    <property type="nucleotide sequence ID" value="NZ_JBEYRR010000014.1"/>
</dbReference>
<proteinExistence type="predicted"/>
<comment type="caution">
    <text evidence="1">The sequence shown here is derived from an EMBL/GenBank/DDBJ whole genome shotgun (WGS) entry which is preliminary data.</text>
</comment>
<evidence type="ECO:0000313" key="1">
    <source>
        <dbReference type="EMBL" id="MEW2366802.1"/>
    </source>
</evidence>
<gene>
    <name evidence="1" type="ORF">AB0887_33235</name>
</gene>